<protein>
    <recommendedName>
        <fullName evidence="4">RanBD1 domain-containing protein</fullName>
    </recommendedName>
</protein>
<reference evidence="2 3" key="2">
    <citation type="submission" date="2014-03" db="EMBL/GenBank/DDBJ databases">
        <title>The Genome Sequence of Anncaliia algerae insect isolate PRA339.</title>
        <authorList>
            <consortium name="The Broad Institute Genome Sequencing Platform"/>
            <consortium name="The Broad Institute Genome Sequencing Center for Infectious Disease"/>
            <person name="Cuomo C."/>
            <person name="Becnel J."/>
            <person name="Sanscrainte N."/>
            <person name="Walker B."/>
            <person name="Young S.K."/>
            <person name="Zeng Q."/>
            <person name="Gargeya S."/>
            <person name="Fitzgerald M."/>
            <person name="Haas B."/>
            <person name="Abouelleil A."/>
            <person name="Alvarado L."/>
            <person name="Arachchi H.M."/>
            <person name="Berlin A.M."/>
            <person name="Chapman S.B."/>
            <person name="Dewar J."/>
            <person name="Goldberg J."/>
            <person name="Griggs A."/>
            <person name="Gujja S."/>
            <person name="Hansen M."/>
            <person name="Howarth C."/>
            <person name="Imamovic A."/>
            <person name="Larimer J."/>
            <person name="McCowan C."/>
            <person name="Murphy C."/>
            <person name="Neiman D."/>
            <person name="Pearson M."/>
            <person name="Priest M."/>
            <person name="Roberts A."/>
            <person name="Saif S."/>
            <person name="Shea T."/>
            <person name="Sisk P."/>
            <person name="Sykes S."/>
            <person name="Wortman J."/>
            <person name="Nusbaum C."/>
            <person name="Birren B."/>
        </authorList>
    </citation>
    <scope>NUCLEOTIDE SEQUENCE [LARGE SCALE GENOMIC DNA]</scope>
    <source>
        <strain evidence="2 3">PRA339</strain>
    </source>
</reference>
<evidence type="ECO:0000256" key="1">
    <source>
        <dbReference type="SAM" id="MobiDB-lite"/>
    </source>
</evidence>
<feature type="compositionally biased region" description="Basic and acidic residues" evidence="1">
    <location>
        <begin position="30"/>
        <end position="50"/>
    </location>
</feature>
<name>A0A059F3U0_9MICR</name>
<dbReference type="HOGENOM" id="CLU_1142361_0_0_1"/>
<gene>
    <name evidence="2" type="ORF">H312_00591</name>
</gene>
<sequence>MDNKRVKTGKIKHKIKEKNEAVEEITDRTIKHEKISNNKDKKLIDKKNEEEAVETNESPKEINDSKVDKKESSDINSECKTNGMNNEKNNSKNKNVFSPFLIQSNKEKETIFDNKSNESNKVISSFITSKIKLNNSQDKIETDLKNINILFKDDLMLYILKDNKFIGLGGGTLIVSDEKERITFIREKIKTLAFDYYNNKKGSIKGNVVKIFVPIVKEPYFELYALKFNSEDKAKEFYEFIKE</sequence>
<reference evidence="3" key="1">
    <citation type="submission" date="2013-02" db="EMBL/GenBank/DDBJ databases">
        <authorList>
            <consortium name="The Broad Institute Genome Sequencing Platform"/>
            <person name="Cuomo C."/>
            <person name="Becnel J."/>
            <person name="Sanscrainte N."/>
            <person name="Walker B."/>
            <person name="Young S.K."/>
            <person name="Zeng Q."/>
            <person name="Gargeya S."/>
            <person name="Fitzgerald M."/>
            <person name="Haas B."/>
            <person name="Abouelleil A."/>
            <person name="Alvarado L."/>
            <person name="Arachchi H.M."/>
            <person name="Berlin A.M."/>
            <person name="Chapman S.B."/>
            <person name="Dewar J."/>
            <person name="Goldberg J."/>
            <person name="Griggs A."/>
            <person name="Gujja S."/>
            <person name="Hansen M."/>
            <person name="Howarth C."/>
            <person name="Imamovic A."/>
            <person name="Larimer J."/>
            <person name="McCowan C."/>
            <person name="Murphy C."/>
            <person name="Neiman D."/>
            <person name="Pearson M."/>
            <person name="Priest M."/>
            <person name="Roberts A."/>
            <person name="Saif S."/>
            <person name="Shea T."/>
            <person name="Sisk P."/>
            <person name="Sykes S."/>
            <person name="Wortman J."/>
            <person name="Nusbaum C."/>
            <person name="Birren B."/>
        </authorList>
    </citation>
    <scope>NUCLEOTIDE SEQUENCE [LARGE SCALE GENOMIC DNA]</scope>
    <source>
        <strain evidence="3">PRA339</strain>
    </source>
</reference>
<feature type="compositionally biased region" description="Low complexity" evidence="1">
    <location>
        <begin position="80"/>
        <end position="95"/>
    </location>
</feature>
<evidence type="ECO:0000313" key="2">
    <source>
        <dbReference type="EMBL" id="KCZ81948.1"/>
    </source>
</evidence>
<dbReference type="VEuPathDB" id="MicrosporidiaDB:H312_00591"/>
<proteinExistence type="predicted"/>
<feature type="compositionally biased region" description="Basic and acidic residues" evidence="1">
    <location>
        <begin position="57"/>
        <end position="73"/>
    </location>
</feature>
<organism evidence="2 3">
    <name type="scientific">Anncaliia algerae PRA339</name>
    <dbReference type="NCBI Taxonomy" id="1288291"/>
    <lineage>
        <taxon>Eukaryota</taxon>
        <taxon>Fungi</taxon>
        <taxon>Fungi incertae sedis</taxon>
        <taxon>Microsporidia</taxon>
        <taxon>Tubulinosematoidea</taxon>
        <taxon>Tubulinosematidae</taxon>
        <taxon>Anncaliia</taxon>
    </lineage>
</organism>
<dbReference type="Proteomes" id="UP000030655">
    <property type="component" value="Unassembled WGS sequence"/>
</dbReference>
<dbReference type="AlphaFoldDB" id="A0A059F3U0"/>
<evidence type="ECO:0000313" key="3">
    <source>
        <dbReference type="Proteomes" id="UP000030655"/>
    </source>
</evidence>
<feature type="region of interest" description="Disordered" evidence="1">
    <location>
        <begin position="30"/>
        <end position="96"/>
    </location>
</feature>
<dbReference type="EMBL" id="KK365134">
    <property type="protein sequence ID" value="KCZ81948.1"/>
    <property type="molecule type" value="Genomic_DNA"/>
</dbReference>
<evidence type="ECO:0008006" key="4">
    <source>
        <dbReference type="Google" id="ProtNLM"/>
    </source>
</evidence>
<dbReference type="OrthoDB" id="10532022at2759"/>
<accession>A0A059F3U0</accession>
<keyword evidence="3" id="KW-1185">Reference proteome</keyword>